<dbReference type="InterPro" id="IPR020904">
    <property type="entry name" value="Sc_DH/Rdtase_CS"/>
</dbReference>
<dbReference type="RefSeq" id="WP_088699955.1">
    <property type="nucleotide sequence ID" value="NZ_JPUA01000026.1"/>
</dbReference>
<dbReference type="NCBIfam" id="NF005559">
    <property type="entry name" value="PRK07231.1"/>
    <property type="match status" value="1"/>
</dbReference>
<dbReference type="EMBL" id="JPUA01000026">
    <property type="protein sequence ID" value="OWV29967.1"/>
    <property type="molecule type" value="Genomic_DNA"/>
</dbReference>
<dbReference type="FunFam" id="3.40.50.720:FF:000084">
    <property type="entry name" value="Short-chain dehydrogenase reductase"/>
    <property type="match status" value="1"/>
</dbReference>
<comment type="caution">
    <text evidence="4">The sequence shown here is derived from an EMBL/GenBank/DDBJ whole genome shotgun (WGS) entry which is preliminary data.</text>
</comment>
<name>A0A246S196_9GAMM</name>
<dbReference type="InterPro" id="IPR057326">
    <property type="entry name" value="KR_dom"/>
</dbReference>
<comment type="similarity">
    <text evidence="1">Belongs to the short-chain dehydrogenases/reductases (SDR) family.</text>
</comment>
<dbReference type="PRINTS" id="PR00080">
    <property type="entry name" value="SDRFAMILY"/>
</dbReference>
<dbReference type="PRINTS" id="PR00081">
    <property type="entry name" value="GDHRDH"/>
</dbReference>
<dbReference type="Gene3D" id="3.40.50.720">
    <property type="entry name" value="NAD(P)-binding Rossmann-like Domain"/>
    <property type="match status" value="1"/>
</dbReference>
<evidence type="ECO:0000256" key="2">
    <source>
        <dbReference type="ARBA" id="ARBA00023002"/>
    </source>
</evidence>
<feature type="domain" description="Ketoreductase" evidence="3">
    <location>
        <begin position="7"/>
        <end position="181"/>
    </location>
</feature>
<organism evidence="4 5">
    <name type="scientific">Halomonas campaniensis</name>
    <dbReference type="NCBI Taxonomy" id="213554"/>
    <lineage>
        <taxon>Bacteria</taxon>
        <taxon>Pseudomonadati</taxon>
        <taxon>Pseudomonadota</taxon>
        <taxon>Gammaproteobacteria</taxon>
        <taxon>Oceanospirillales</taxon>
        <taxon>Halomonadaceae</taxon>
        <taxon>Halomonas</taxon>
    </lineage>
</organism>
<dbReference type="OrthoDB" id="9803333at2"/>
<evidence type="ECO:0000313" key="4">
    <source>
        <dbReference type="EMBL" id="OWV29967.1"/>
    </source>
</evidence>
<dbReference type="SMART" id="SM00822">
    <property type="entry name" value="PKS_KR"/>
    <property type="match status" value="1"/>
</dbReference>
<keyword evidence="2" id="KW-0560">Oxidoreductase</keyword>
<evidence type="ECO:0000256" key="1">
    <source>
        <dbReference type="ARBA" id="ARBA00006484"/>
    </source>
</evidence>
<dbReference type="CDD" id="cd05233">
    <property type="entry name" value="SDR_c"/>
    <property type="match status" value="1"/>
</dbReference>
<dbReference type="PANTHER" id="PTHR43008">
    <property type="entry name" value="BENZIL REDUCTASE"/>
    <property type="match status" value="1"/>
</dbReference>
<dbReference type="SUPFAM" id="SSF51735">
    <property type="entry name" value="NAD(P)-binding Rossmann-fold domains"/>
    <property type="match status" value="1"/>
</dbReference>
<dbReference type="PROSITE" id="PS00061">
    <property type="entry name" value="ADH_SHORT"/>
    <property type="match status" value="1"/>
</dbReference>
<evidence type="ECO:0000313" key="5">
    <source>
        <dbReference type="Proteomes" id="UP000197334"/>
    </source>
</evidence>
<dbReference type="Proteomes" id="UP000197334">
    <property type="component" value="Unassembled WGS sequence"/>
</dbReference>
<dbReference type="PANTHER" id="PTHR43008:SF4">
    <property type="entry name" value="CHAIN DEHYDROGENASE, PUTATIVE (AFU_ORTHOLOGUE AFUA_4G08710)-RELATED"/>
    <property type="match status" value="1"/>
</dbReference>
<reference evidence="4 5" key="1">
    <citation type="submission" date="2014-08" db="EMBL/GenBank/DDBJ databases">
        <title>Draft genome sequence of a novel L-asparaginase producing marine bacterium, Halomonas campaniensis.</title>
        <authorList>
            <person name="Sundarakrishnan B."/>
            <person name="Moushumi Priya A."/>
            <person name="Raman G."/>
            <person name="Sakthivel N."/>
            <person name="Park S."/>
            <person name="Jayachandran S."/>
        </authorList>
    </citation>
    <scope>NUCLEOTIDE SEQUENCE [LARGE SCALE GENOMIC DNA]</scope>
    <source>
        <strain evidence="4 5">SK03</strain>
    </source>
</reference>
<accession>A0A246S196</accession>
<keyword evidence="5" id="KW-1185">Reference proteome</keyword>
<protein>
    <submittedName>
        <fullName evidence="4">Oxidoreductase</fullName>
    </submittedName>
</protein>
<dbReference type="GO" id="GO:0050664">
    <property type="term" value="F:oxidoreductase activity, acting on NAD(P)H, oxygen as acceptor"/>
    <property type="evidence" value="ECO:0007669"/>
    <property type="project" value="TreeGrafter"/>
</dbReference>
<gene>
    <name evidence="4" type="ORF">JI62_09555</name>
</gene>
<dbReference type="Pfam" id="PF13561">
    <property type="entry name" value="adh_short_C2"/>
    <property type="match status" value="1"/>
</dbReference>
<dbReference type="InterPro" id="IPR002347">
    <property type="entry name" value="SDR_fam"/>
</dbReference>
<dbReference type="AlphaFoldDB" id="A0A246S196"/>
<proteinExistence type="inferred from homology"/>
<sequence>MNRLNGKIALITGGASGIGLASAQRLIDEGAFVFIVGRRQEALDNAAEALGSNARGIQADVTKPQDLDRVFDTVQKEKGRLDVLVANAGVGEFASLGEITEEHYDYIFDINVKGTLFTVQKALPLMTNGGSIILTGSTVGSMGTPAMSIYSASKAAVRNLVRSWAYDLRGTGIRVNVMSPGPTKTDKLIELLPSDALSKMKRSVPLERLGDPQETAGAVAFLASDDSSFMTGSEVFVDGGYAQV</sequence>
<evidence type="ECO:0000259" key="3">
    <source>
        <dbReference type="SMART" id="SM00822"/>
    </source>
</evidence>
<dbReference type="InterPro" id="IPR036291">
    <property type="entry name" value="NAD(P)-bd_dom_sf"/>
</dbReference>